<name>A0A1G8N6E4_9RHOB</name>
<sequence length="211" mass="23333">MMTRMPTHTSKSDRPNRRRVVGLIGAGIAAPLLPAPAFAMSEAKAQSLVDSVVADINSVINSGKSESAMLRDFERIFARYADVPTIARYALGVDARRASPAQLRAFTDVFQRYISVKYGRRFREFIGGRIEVQGARAVKSFIEVKTVAHLRGEAPFDVTFLVSDRSGSDRFFNLFIEGVNMLLTERTEIGAMLDRRGGDIDKMIADLRAAS</sequence>
<dbReference type="STRING" id="490829.SAMN05421850_10581"/>
<dbReference type="InterPro" id="IPR008869">
    <property type="entry name" value="MlaC/ttg2D"/>
</dbReference>
<dbReference type="InterPro" id="IPR042245">
    <property type="entry name" value="Tgt2/MlaC_sf"/>
</dbReference>
<dbReference type="Pfam" id="PF05494">
    <property type="entry name" value="MlaC"/>
    <property type="match status" value="1"/>
</dbReference>
<dbReference type="PROSITE" id="PS51318">
    <property type="entry name" value="TAT"/>
    <property type="match status" value="1"/>
</dbReference>
<dbReference type="Proteomes" id="UP000199340">
    <property type="component" value="Unassembled WGS sequence"/>
</dbReference>
<dbReference type="AlphaFoldDB" id="A0A1G8N6E4"/>
<proteinExistence type="predicted"/>
<dbReference type="EMBL" id="FNEB01000005">
    <property type="protein sequence ID" value="SDI75627.1"/>
    <property type="molecule type" value="Genomic_DNA"/>
</dbReference>
<dbReference type="PANTHER" id="PTHR36573:SF1">
    <property type="entry name" value="INTERMEMBRANE PHOSPHOLIPID TRANSPORT SYSTEM BINDING PROTEIN MLAC"/>
    <property type="match status" value="1"/>
</dbReference>
<accession>A0A1G8N6E4</accession>
<protein>
    <submittedName>
        <fullName evidence="1">Phospholipid transport system substrate-binding protein</fullName>
    </submittedName>
</protein>
<gene>
    <name evidence="1" type="ORF">SAMN05421850_10581</name>
</gene>
<evidence type="ECO:0000313" key="1">
    <source>
        <dbReference type="EMBL" id="SDI75627.1"/>
    </source>
</evidence>
<dbReference type="InterPro" id="IPR006311">
    <property type="entry name" value="TAT_signal"/>
</dbReference>
<organism evidence="1 2">
    <name type="scientific">Lutimaribacter saemankumensis</name>
    <dbReference type="NCBI Taxonomy" id="490829"/>
    <lineage>
        <taxon>Bacteria</taxon>
        <taxon>Pseudomonadati</taxon>
        <taxon>Pseudomonadota</taxon>
        <taxon>Alphaproteobacteria</taxon>
        <taxon>Rhodobacterales</taxon>
        <taxon>Roseobacteraceae</taxon>
        <taxon>Lutimaribacter</taxon>
    </lineage>
</organism>
<reference evidence="1 2" key="1">
    <citation type="submission" date="2016-10" db="EMBL/GenBank/DDBJ databases">
        <authorList>
            <person name="de Groot N.N."/>
        </authorList>
    </citation>
    <scope>NUCLEOTIDE SEQUENCE [LARGE SCALE GENOMIC DNA]</scope>
    <source>
        <strain evidence="1 2">DSM 28010</strain>
    </source>
</reference>
<keyword evidence="2" id="KW-1185">Reference proteome</keyword>
<dbReference type="PANTHER" id="PTHR36573">
    <property type="entry name" value="INTERMEMBRANE PHOSPHOLIPID TRANSPORT SYSTEM BINDING PROTEIN MLAC"/>
    <property type="match status" value="1"/>
</dbReference>
<evidence type="ECO:0000313" key="2">
    <source>
        <dbReference type="Proteomes" id="UP000199340"/>
    </source>
</evidence>
<dbReference type="Gene3D" id="3.10.450.710">
    <property type="entry name" value="Tgt2/MlaC"/>
    <property type="match status" value="1"/>
</dbReference>